<dbReference type="VEuPathDB" id="FungiDB:ATEG_03495"/>
<evidence type="ECO:0000313" key="1">
    <source>
        <dbReference type="EMBL" id="EAU36769.1"/>
    </source>
</evidence>
<dbReference type="Proteomes" id="UP000007963">
    <property type="component" value="Unassembled WGS sequence"/>
</dbReference>
<dbReference type="RefSeq" id="XP_001212673.1">
    <property type="nucleotide sequence ID" value="XM_001212673.1"/>
</dbReference>
<organism evidence="1 2">
    <name type="scientific">Aspergillus terreus (strain NIH 2624 / FGSC A1156)</name>
    <dbReference type="NCBI Taxonomy" id="341663"/>
    <lineage>
        <taxon>Eukaryota</taxon>
        <taxon>Fungi</taxon>
        <taxon>Dikarya</taxon>
        <taxon>Ascomycota</taxon>
        <taxon>Pezizomycotina</taxon>
        <taxon>Eurotiomycetes</taxon>
        <taxon>Eurotiomycetidae</taxon>
        <taxon>Eurotiales</taxon>
        <taxon>Aspergillaceae</taxon>
        <taxon>Aspergillus</taxon>
        <taxon>Aspergillus subgen. Circumdati</taxon>
    </lineage>
</organism>
<dbReference type="EMBL" id="CH476597">
    <property type="protein sequence ID" value="EAU36769.1"/>
    <property type="molecule type" value="Genomic_DNA"/>
</dbReference>
<evidence type="ECO:0000313" key="2">
    <source>
        <dbReference type="Proteomes" id="UP000007963"/>
    </source>
</evidence>
<proteinExistence type="predicted"/>
<dbReference type="AlphaFoldDB" id="Q0CS39"/>
<dbReference type="OrthoDB" id="10021397at2759"/>
<sequence>MVLNGVGTGMFLNALFAVAQWRAPPQETLSAVGFIILNLGQNEIRHRFPTFDTAQIQSPISGAGSHLLETLSQAQQQVLAAIVHEISHMPVLSITSGCFCLCLSVYMDRRKIKYG</sequence>
<dbReference type="GeneID" id="4317615"/>
<reference evidence="2" key="1">
    <citation type="submission" date="2005-09" db="EMBL/GenBank/DDBJ databases">
        <title>Annotation of the Aspergillus terreus NIH2624 genome.</title>
        <authorList>
            <person name="Birren B.W."/>
            <person name="Lander E.S."/>
            <person name="Galagan J.E."/>
            <person name="Nusbaum C."/>
            <person name="Devon K."/>
            <person name="Henn M."/>
            <person name="Ma L.-J."/>
            <person name="Jaffe D.B."/>
            <person name="Butler J."/>
            <person name="Alvarez P."/>
            <person name="Gnerre S."/>
            <person name="Grabherr M."/>
            <person name="Kleber M."/>
            <person name="Mauceli E.W."/>
            <person name="Brockman W."/>
            <person name="Rounsley S."/>
            <person name="Young S.K."/>
            <person name="LaButti K."/>
            <person name="Pushparaj V."/>
            <person name="DeCaprio D."/>
            <person name="Crawford M."/>
            <person name="Koehrsen M."/>
            <person name="Engels R."/>
            <person name="Montgomery P."/>
            <person name="Pearson M."/>
            <person name="Howarth C."/>
            <person name="Larson L."/>
            <person name="Luoma S."/>
            <person name="White J."/>
            <person name="Alvarado L."/>
            <person name="Kodira C.D."/>
            <person name="Zeng Q."/>
            <person name="Oleary S."/>
            <person name="Yandava C."/>
            <person name="Denning D.W."/>
            <person name="Nierman W.C."/>
            <person name="Milne T."/>
            <person name="Madden K."/>
        </authorList>
    </citation>
    <scope>NUCLEOTIDE SEQUENCE [LARGE SCALE GENOMIC DNA]</scope>
    <source>
        <strain evidence="2">NIH 2624 / FGSC A1156</strain>
    </source>
</reference>
<name>Q0CS39_ASPTN</name>
<dbReference type="HOGENOM" id="CLU_2108557_0_0_1"/>
<accession>Q0CS39</accession>
<protein>
    <submittedName>
        <fullName evidence="1">Uncharacterized protein</fullName>
    </submittedName>
</protein>
<gene>
    <name evidence="1" type="ORF">ATEG_03495</name>
</gene>